<accession>A0ABQ8I1K3</accession>
<evidence type="ECO:0000313" key="1">
    <source>
        <dbReference type="EMBL" id="KAH7570516.1"/>
    </source>
</evidence>
<keyword evidence="2" id="KW-1185">Reference proteome</keyword>
<comment type="caution">
    <text evidence="1">The sequence shown here is derived from an EMBL/GenBank/DDBJ whole genome shotgun (WGS) entry which is preliminary data.</text>
</comment>
<dbReference type="PANTHER" id="PTHR35280:SF1">
    <property type="entry name" value="F17L21.9"/>
    <property type="match status" value="1"/>
</dbReference>
<organism evidence="1 2">
    <name type="scientific">Xanthoceras sorbifolium</name>
    <dbReference type="NCBI Taxonomy" id="99658"/>
    <lineage>
        <taxon>Eukaryota</taxon>
        <taxon>Viridiplantae</taxon>
        <taxon>Streptophyta</taxon>
        <taxon>Embryophyta</taxon>
        <taxon>Tracheophyta</taxon>
        <taxon>Spermatophyta</taxon>
        <taxon>Magnoliopsida</taxon>
        <taxon>eudicotyledons</taxon>
        <taxon>Gunneridae</taxon>
        <taxon>Pentapetalae</taxon>
        <taxon>rosids</taxon>
        <taxon>malvids</taxon>
        <taxon>Sapindales</taxon>
        <taxon>Sapindaceae</taxon>
        <taxon>Xanthoceroideae</taxon>
        <taxon>Xanthoceras</taxon>
    </lineage>
</organism>
<proteinExistence type="predicted"/>
<dbReference type="Proteomes" id="UP000827721">
    <property type="component" value="Unassembled WGS sequence"/>
</dbReference>
<reference evidence="1 2" key="1">
    <citation type="submission" date="2021-02" db="EMBL/GenBank/DDBJ databases">
        <title>Plant Genome Project.</title>
        <authorList>
            <person name="Zhang R.-G."/>
        </authorList>
    </citation>
    <scope>NUCLEOTIDE SEQUENCE [LARGE SCALE GENOMIC DNA]</scope>
    <source>
        <tissue evidence="1">Leaves</tissue>
    </source>
</reference>
<evidence type="ECO:0000313" key="2">
    <source>
        <dbReference type="Proteomes" id="UP000827721"/>
    </source>
</evidence>
<gene>
    <name evidence="1" type="ORF">JRO89_XS05G0123300</name>
</gene>
<dbReference type="EMBL" id="JAFEMO010000005">
    <property type="protein sequence ID" value="KAH7570516.1"/>
    <property type="molecule type" value="Genomic_DNA"/>
</dbReference>
<protein>
    <submittedName>
        <fullName evidence="1">Uncharacterized protein</fullName>
    </submittedName>
</protein>
<sequence>MESDEKVELINQTIQKLIEEKKKKKKSSKDASSHDDQLILSTLLSQLESLKEEEVPKQSSENETTKVEEITCPSVGEVEANGKDGGGAEIGTEGIVNELRKVRRQNLITHCLLSVMIVLTVAWQLSEVKLILKVKDGLNHPLRSVGSMLTGMLKGPQNNGKDAEKQHGMEELKMPELPHMDLSELHLNGPGYAVSRFKCITGDEDEHAAGGTGGLAVDGGDRVLALLEGEAGELGNDVGGALDLLAFESQHRAFLVEVGQGRTVRIERRVVVIHEGLR</sequence>
<dbReference type="PANTHER" id="PTHR35280">
    <property type="entry name" value="F17L21.9"/>
    <property type="match status" value="1"/>
</dbReference>
<name>A0ABQ8I1K3_9ROSI</name>